<dbReference type="CDD" id="cd00082">
    <property type="entry name" value="HisKA"/>
    <property type="match status" value="1"/>
</dbReference>
<dbReference type="InterPro" id="IPR000014">
    <property type="entry name" value="PAS"/>
</dbReference>
<dbReference type="PROSITE" id="PS50109">
    <property type="entry name" value="HIS_KIN"/>
    <property type="match status" value="1"/>
</dbReference>
<dbReference type="Pfam" id="PF13426">
    <property type="entry name" value="PAS_9"/>
    <property type="match status" value="1"/>
</dbReference>
<dbReference type="CDD" id="cd16922">
    <property type="entry name" value="HATPase_EvgS-ArcB-TorS-like"/>
    <property type="match status" value="1"/>
</dbReference>
<dbReference type="InterPro" id="IPR000700">
    <property type="entry name" value="PAS-assoc_C"/>
</dbReference>
<dbReference type="PROSITE" id="PS50112">
    <property type="entry name" value="PAS"/>
    <property type="match status" value="1"/>
</dbReference>
<gene>
    <name evidence="11" type="ORF">LZC94_29960</name>
</gene>
<feature type="domain" description="PAC" evidence="10">
    <location>
        <begin position="298"/>
        <end position="351"/>
    </location>
</feature>
<evidence type="ECO:0000256" key="4">
    <source>
        <dbReference type="ARBA" id="ARBA00022679"/>
    </source>
</evidence>
<dbReference type="SUPFAM" id="SSF47384">
    <property type="entry name" value="Homodimeric domain of signal transducing histidine kinase"/>
    <property type="match status" value="1"/>
</dbReference>
<dbReference type="InterPro" id="IPR035965">
    <property type="entry name" value="PAS-like_dom_sf"/>
</dbReference>
<evidence type="ECO:0000259" key="10">
    <source>
        <dbReference type="PROSITE" id="PS50113"/>
    </source>
</evidence>
<evidence type="ECO:0000256" key="5">
    <source>
        <dbReference type="ARBA" id="ARBA00022777"/>
    </source>
</evidence>
<dbReference type="SMART" id="SM00091">
    <property type="entry name" value="PAS"/>
    <property type="match status" value="1"/>
</dbReference>
<dbReference type="InterPro" id="IPR011006">
    <property type="entry name" value="CheY-like_superfamily"/>
</dbReference>
<dbReference type="PROSITE" id="PS50110">
    <property type="entry name" value="RESPONSE_REGULATORY"/>
    <property type="match status" value="1"/>
</dbReference>
<evidence type="ECO:0000259" key="9">
    <source>
        <dbReference type="PROSITE" id="PS50112"/>
    </source>
</evidence>
<evidence type="ECO:0000256" key="6">
    <source>
        <dbReference type="PROSITE-ProRule" id="PRU00169"/>
    </source>
</evidence>
<comment type="catalytic activity">
    <reaction evidence="1">
        <text>ATP + protein L-histidine = ADP + protein N-phospho-L-histidine.</text>
        <dbReference type="EC" id="2.7.13.3"/>
    </reaction>
</comment>
<keyword evidence="11" id="KW-0547">Nucleotide-binding</keyword>
<dbReference type="Pfam" id="PF00072">
    <property type="entry name" value="Response_reg"/>
    <property type="match status" value="1"/>
</dbReference>
<proteinExistence type="predicted"/>
<name>A0ABZ2LMC3_9BACT</name>
<dbReference type="InterPro" id="IPR005467">
    <property type="entry name" value="His_kinase_dom"/>
</dbReference>
<dbReference type="SUPFAM" id="SSF52172">
    <property type="entry name" value="CheY-like"/>
    <property type="match status" value="1"/>
</dbReference>
<dbReference type="Proteomes" id="UP001370348">
    <property type="component" value="Chromosome"/>
</dbReference>
<dbReference type="InterPro" id="IPR003661">
    <property type="entry name" value="HisK_dim/P_dom"/>
</dbReference>
<dbReference type="PROSITE" id="PS50113">
    <property type="entry name" value="PAC"/>
    <property type="match status" value="1"/>
</dbReference>
<dbReference type="SMART" id="SM00387">
    <property type="entry name" value="HATPase_c"/>
    <property type="match status" value="1"/>
</dbReference>
<dbReference type="SUPFAM" id="SSF55785">
    <property type="entry name" value="PYP-like sensor domain (PAS domain)"/>
    <property type="match status" value="1"/>
</dbReference>
<feature type="domain" description="PAS" evidence="9">
    <location>
        <begin position="223"/>
        <end position="281"/>
    </location>
</feature>
<dbReference type="EMBL" id="CP089984">
    <property type="protein sequence ID" value="WXB12068.1"/>
    <property type="molecule type" value="Genomic_DNA"/>
</dbReference>
<sequence>MSSTIAEIGREFRNPRVAHEAQNHSVFFYEDEALLSESVSNFIGAGLSAGDPIHVVATPEHRRIIRERLESSTPDLQSALQSGLLTMADARETLSLFMVNGMPDAARFAAVVEPILRARPGARMHVYGEMVDLLCRDGRPEAAIQLEKLWNELAVRHSFSLFCAYVMDTFSGAKSSLYESVCEAHTHAHPVRGESETHMRLRTIAGLRQRARVLEAEVERSKHSDVFRLLVESLTDYAIFMLDPTGIVSSWNGGAERIKGYAAHEIIGQHVSTFYPPETRETGKIEKALEIARREGRFEEEGWRIRKDGSRFWASVILSALRSQSNGELVGVAMVTRDLTERRNAEQERIRLAQVEESMRVKDAFLATISHELRTPLNAIHGWSCILQEERNGSVLSKGLETIRRNAEAQIKLVDDLLDMSRIIAGKMRIEAKVADMVAIVRDALEGVRPGAHAKNIELVLDCPEHPMALVGDPVRLQQVAWNFISNAVKFTGQGGTVSIRLRREGAIIELTVSDTGRGVEPEFLPYIFEPFRQADSSATRRVGGLGLGLAIAKQIVELHGGQVAATSAGAGQGTTFTAMFPVRAVVPMGAIPAVPGEASPQGSLRLDGVRVLVVDDEPDARELLRALLQKRGAVVRLAGSAPEGRHAVEWFRPHVIVSDVGMPDEDGYQFLRSIRAMSREMGGGTPAIALSAYAYPEDRRRALLAGYTNHLAKPVDHEELLDTVHNLANVGATPWARTLVR</sequence>
<keyword evidence="11" id="KW-0067">ATP-binding</keyword>
<dbReference type="InterPro" id="IPR001789">
    <property type="entry name" value="Sig_transdc_resp-reg_receiver"/>
</dbReference>
<dbReference type="SUPFAM" id="SSF55874">
    <property type="entry name" value="ATPase domain of HSP90 chaperone/DNA topoisomerase II/histidine kinase"/>
    <property type="match status" value="1"/>
</dbReference>
<keyword evidence="12" id="KW-1185">Reference proteome</keyword>
<feature type="domain" description="Histidine kinase" evidence="7">
    <location>
        <begin position="368"/>
        <end position="585"/>
    </location>
</feature>
<evidence type="ECO:0000256" key="1">
    <source>
        <dbReference type="ARBA" id="ARBA00000085"/>
    </source>
</evidence>
<dbReference type="Gene3D" id="1.10.287.130">
    <property type="match status" value="1"/>
</dbReference>
<dbReference type="NCBIfam" id="TIGR00229">
    <property type="entry name" value="sensory_box"/>
    <property type="match status" value="1"/>
</dbReference>
<dbReference type="InterPro" id="IPR003594">
    <property type="entry name" value="HATPase_dom"/>
</dbReference>
<dbReference type="EC" id="2.7.13.3" evidence="2"/>
<dbReference type="Gene3D" id="3.30.565.10">
    <property type="entry name" value="Histidine kinase-like ATPase, C-terminal domain"/>
    <property type="match status" value="1"/>
</dbReference>
<evidence type="ECO:0000313" key="12">
    <source>
        <dbReference type="Proteomes" id="UP001370348"/>
    </source>
</evidence>
<dbReference type="GO" id="GO:0005524">
    <property type="term" value="F:ATP binding"/>
    <property type="evidence" value="ECO:0007669"/>
    <property type="project" value="UniProtKB-KW"/>
</dbReference>
<evidence type="ECO:0000256" key="3">
    <source>
        <dbReference type="ARBA" id="ARBA00022553"/>
    </source>
</evidence>
<evidence type="ECO:0000256" key="2">
    <source>
        <dbReference type="ARBA" id="ARBA00012438"/>
    </source>
</evidence>
<keyword evidence="3 6" id="KW-0597">Phosphoprotein</keyword>
<evidence type="ECO:0000259" key="8">
    <source>
        <dbReference type="PROSITE" id="PS50110"/>
    </source>
</evidence>
<dbReference type="Pfam" id="PF00512">
    <property type="entry name" value="HisKA"/>
    <property type="match status" value="1"/>
</dbReference>
<dbReference type="CDD" id="cd00130">
    <property type="entry name" value="PAS"/>
    <property type="match status" value="1"/>
</dbReference>
<dbReference type="RefSeq" id="WP_394821685.1">
    <property type="nucleotide sequence ID" value="NZ_CP089984.1"/>
</dbReference>
<dbReference type="Pfam" id="PF14417">
    <property type="entry name" value="MEDS"/>
    <property type="match status" value="1"/>
</dbReference>
<dbReference type="PRINTS" id="PR00344">
    <property type="entry name" value="BCTRLSENSOR"/>
</dbReference>
<dbReference type="SMART" id="SM00388">
    <property type="entry name" value="HisKA"/>
    <property type="match status" value="1"/>
</dbReference>
<evidence type="ECO:0000259" key="7">
    <source>
        <dbReference type="PROSITE" id="PS50109"/>
    </source>
</evidence>
<dbReference type="Gene3D" id="3.40.50.2300">
    <property type="match status" value="1"/>
</dbReference>
<protein>
    <recommendedName>
        <fullName evidence="2">histidine kinase</fullName>
        <ecNumber evidence="2">2.7.13.3</ecNumber>
    </recommendedName>
</protein>
<feature type="domain" description="Response regulatory" evidence="8">
    <location>
        <begin position="611"/>
        <end position="729"/>
    </location>
</feature>
<dbReference type="Gene3D" id="3.30.450.20">
    <property type="entry name" value="PAS domain"/>
    <property type="match status" value="1"/>
</dbReference>
<reference evidence="11 12" key="1">
    <citation type="submission" date="2021-12" db="EMBL/GenBank/DDBJ databases">
        <title>Discovery of the Pendulisporaceae a myxobacterial family with distinct sporulation behavior and unique specialized metabolism.</title>
        <authorList>
            <person name="Garcia R."/>
            <person name="Popoff A."/>
            <person name="Bader C.D."/>
            <person name="Loehr J."/>
            <person name="Walesch S."/>
            <person name="Walt C."/>
            <person name="Boldt J."/>
            <person name="Bunk B."/>
            <person name="Haeckl F.J.F.P.J."/>
            <person name="Gunesch A.P."/>
            <person name="Birkelbach J."/>
            <person name="Nuebel U."/>
            <person name="Pietschmann T."/>
            <person name="Bach T."/>
            <person name="Mueller R."/>
        </authorList>
    </citation>
    <scope>NUCLEOTIDE SEQUENCE [LARGE SCALE GENOMIC DNA]</scope>
    <source>
        <strain evidence="11 12">MSr11954</strain>
    </source>
</reference>
<accession>A0ABZ2LMC3</accession>
<keyword evidence="5" id="KW-0418">Kinase</keyword>
<dbReference type="InterPro" id="IPR004358">
    <property type="entry name" value="Sig_transdc_His_kin-like_C"/>
</dbReference>
<organism evidence="11 12">
    <name type="scientific">Pendulispora albinea</name>
    <dbReference type="NCBI Taxonomy" id="2741071"/>
    <lineage>
        <taxon>Bacteria</taxon>
        <taxon>Pseudomonadati</taxon>
        <taxon>Myxococcota</taxon>
        <taxon>Myxococcia</taxon>
        <taxon>Myxococcales</taxon>
        <taxon>Sorangiineae</taxon>
        <taxon>Pendulisporaceae</taxon>
        <taxon>Pendulispora</taxon>
    </lineage>
</organism>
<dbReference type="InterPro" id="IPR036890">
    <property type="entry name" value="HATPase_C_sf"/>
</dbReference>
<dbReference type="Pfam" id="PF02518">
    <property type="entry name" value="HATPase_c"/>
    <property type="match status" value="1"/>
</dbReference>
<dbReference type="InterPro" id="IPR036097">
    <property type="entry name" value="HisK_dim/P_sf"/>
</dbReference>
<dbReference type="SMART" id="SM00448">
    <property type="entry name" value="REC"/>
    <property type="match status" value="1"/>
</dbReference>
<evidence type="ECO:0000313" key="11">
    <source>
        <dbReference type="EMBL" id="WXB12068.1"/>
    </source>
</evidence>
<dbReference type="CDD" id="cd17580">
    <property type="entry name" value="REC_2_DhkD-like"/>
    <property type="match status" value="1"/>
</dbReference>
<dbReference type="PANTHER" id="PTHR43047">
    <property type="entry name" value="TWO-COMPONENT HISTIDINE PROTEIN KINASE"/>
    <property type="match status" value="1"/>
</dbReference>
<keyword evidence="4" id="KW-0808">Transferase</keyword>
<dbReference type="InterPro" id="IPR025847">
    <property type="entry name" value="MEDS_domain"/>
</dbReference>
<feature type="modified residue" description="4-aspartylphosphate" evidence="6">
    <location>
        <position position="660"/>
    </location>
</feature>